<dbReference type="PANTHER" id="PTHR43788:SF6">
    <property type="entry name" value="DNA HELICASE B"/>
    <property type="match status" value="1"/>
</dbReference>
<dbReference type="Pfam" id="PF14490">
    <property type="entry name" value="HHH_RecD2"/>
    <property type="match status" value="1"/>
</dbReference>
<dbReference type="InterPro" id="IPR050534">
    <property type="entry name" value="Coronavir_polyprotein_1ab"/>
</dbReference>
<evidence type="ECO:0000256" key="1">
    <source>
        <dbReference type="ARBA" id="ARBA00022741"/>
    </source>
</evidence>
<dbReference type="SMART" id="SM00278">
    <property type="entry name" value="HhH1"/>
    <property type="match status" value="3"/>
</dbReference>
<dbReference type="CDD" id="cd17933">
    <property type="entry name" value="DEXSc_RecD-like"/>
    <property type="match status" value="1"/>
</dbReference>
<keyword evidence="1" id="KW-0547">Nucleotide-binding</keyword>
<dbReference type="Gene3D" id="2.30.30.940">
    <property type="match status" value="1"/>
</dbReference>
<dbReference type="Gene3D" id="1.10.10.2220">
    <property type="match status" value="1"/>
</dbReference>
<dbReference type="HAMAP" id="MF_01488">
    <property type="entry name" value="RecD2"/>
    <property type="match status" value="1"/>
</dbReference>
<dbReference type="Pfam" id="PF18335">
    <property type="entry name" value="SH3_13"/>
    <property type="match status" value="1"/>
</dbReference>
<dbReference type="InterPro" id="IPR003593">
    <property type="entry name" value="AAA+_ATPase"/>
</dbReference>
<accession>A0ABU4WF46</accession>
<dbReference type="SUPFAM" id="SSF52540">
    <property type="entry name" value="P-loop containing nucleoside triphosphate hydrolases"/>
    <property type="match status" value="2"/>
</dbReference>
<evidence type="ECO:0000313" key="5">
    <source>
        <dbReference type="EMBL" id="MDX8415186.1"/>
    </source>
</evidence>
<dbReference type="Proteomes" id="UP001275932">
    <property type="component" value="Unassembled WGS sequence"/>
</dbReference>
<evidence type="ECO:0000259" key="4">
    <source>
        <dbReference type="SMART" id="SM00382"/>
    </source>
</evidence>
<dbReference type="NCBIfam" id="TIGR01448">
    <property type="entry name" value="recD_rel"/>
    <property type="match status" value="1"/>
</dbReference>
<dbReference type="InterPro" id="IPR041451">
    <property type="entry name" value="RecD2_SH13"/>
</dbReference>
<dbReference type="CDD" id="cd18809">
    <property type="entry name" value="SF1_C_RecD"/>
    <property type="match status" value="1"/>
</dbReference>
<dbReference type="Pfam" id="PF13538">
    <property type="entry name" value="UvrD_C_2"/>
    <property type="match status" value="1"/>
</dbReference>
<gene>
    <name evidence="5" type="ORF">MOX91_03205</name>
</gene>
<sequence length="730" mass="80489">MPEQSGSFAEVEGVVERIVFFNEENHFCIAQIKPSKQKFSEPQITITGIMPNLECGETVLVKGQWLNHKSYGLQIKVGEFESRLPSTLYGLEKFLGSGMISGIGKEYAKRIVAHFGQDTLNVIDHDSKRLTEVEGIGSKRAKQIKASWEERRCLRDVMIFLQRYGVGVGTCLKIVRKFGMDSPAVIREEPYRIAREIDGIGFKTADKIALNSGIPNESPQRVETGILYALKEFEEEGDTRVPAGELEAKAAAMLELTKERCAEAIGALLKKNEIKIVCERSIQSSSLDYCENNLAQRLEKISKTPSCLPPIKHEIALDWACKRMKVEFAPQQSQAILAALKNKVHIITGGPGTGKTTILRALCDILKAKKVKIALAAPTGRAAQRMSEATSLEAKTIHRLLGYDVSKGGFARNQGSPLDADFIIIDESSMLDTRLASSILNAVPNRASLVLVGDTNQLPSVGAGNVLKDIIDSGSISTTKLEKIFRQGSRSQIVVASHEILKGNSAIEGLVPTSINAVKPERDIHFIEALTPEECVDACTRLAKTFIPRWYGADKISGSQILAPMHKGSAGIGVLNSVLQKELNTSQECASLGGTFFKEGDKIMQMRNNYDLDIFNGDMGIVKKICKEENKMSAKFENGIQEFSRTDCADLALAYAISIHKSQGSEFPIVIIPLLKQHFVMLQRNLIYTAITRARGKVFIVGDPYAFALAVKNSRMTQRRTALKERLIWQ</sequence>
<dbReference type="InterPro" id="IPR029493">
    <property type="entry name" value="RecD2-like_HHH"/>
</dbReference>
<dbReference type="InterPro" id="IPR027785">
    <property type="entry name" value="UvrD-like_helicase_C"/>
</dbReference>
<dbReference type="Pfam" id="PF23139">
    <property type="entry name" value="OB_YrrC"/>
    <property type="match status" value="1"/>
</dbReference>
<reference evidence="5 6" key="1">
    <citation type="submission" date="2022-03" db="EMBL/GenBank/DDBJ databases">
        <title>Novel taxa within the pig intestine.</title>
        <authorList>
            <person name="Wylensek D."/>
            <person name="Bishof K."/>
            <person name="Afrizal A."/>
            <person name="Clavel T."/>
        </authorList>
    </citation>
    <scope>NUCLEOTIDE SEQUENCE [LARGE SCALE GENOMIC DNA]</scope>
    <source>
        <strain evidence="5 6">CLA-KB-P66</strain>
    </source>
</reference>
<dbReference type="InterPro" id="IPR055446">
    <property type="entry name" value="RecD2_N_OB"/>
</dbReference>
<dbReference type="InterPro" id="IPR006345">
    <property type="entry name" value="RecD2"/>
</dbReference>
<dbReference type="InterPro" id="IPR027417">
    <property type="entry name" value="P-loop_NTPase"/>
</dbReference>
<dbReference type="Gene3D" id="1.10.150.20">
    <property type="entry name" value="5' to 3' exonuclease, C-terminal subdomain"/>
    <property type="match status" value="1"/>
</dbReference>
<feature type="domain" description="Helix-hairpin-helix DNA-binding motif class 1" evidence="3">
    <location>
        <begin position="128"/>
        <end position="147"/>
    </location>
</feature>
<evidence type="ECO:0000259" key="3">
    <source>
        <dbReference type="SMART" id="SM00278"/>
    </source>
</evidence>
<evidence type="ECO:0000256" key="2">
    <source>
        <dbReference type="ARBA" id="ARBA00022840"/>
    </source>
</evidence>
<organism evidence="5 6">
    <name type="scientific">Intestinicryptomonas porci</name>
    <dbReference type="NCBI Taxonomy" id="2926320"/>
    <lineage>
        <taxon>Bacteria</taxon>
        <taxon>Pseudomonadati</taxon>
        <taxon>Verrucomicrobiota</taxon>
        <taxon>Opitutia</taxon>
        <taxon>Opitutales</taxon>
        <taxon>Intestinicryptomonaceae</taxon>
        <taxon>Intestinicryptomonas</taxon>
    </lineage>
</organism>
<keyword evidence="6" id="KW-1185">Reference proteome</keyword>
<dbReference type="SUPFAM" id="SSF47781">
    <property type="entry name" value="RuvA domain 2-like"/>
    <property type="match status" value="1"/>
</dbReference>
<dbReference type="InterPro" id="IPR003583">
    <property type="entry name" value="Hlx-hairpin-Hlx_DNA-bd_motif"/>
</dbReference>
<feature type="domain" description="Helix-hairpin-helix DNA-binding motif class 1" evidence="3">
    <location>
        <begin position="92"/>
        <end position="114"/>
    </location>
</feature>
<dbReference type="Pfam" id="PF13245">
    <property type="entry name" value="AAA_19"/>
    <property type="match status" value="1"/>
</dbReference>
<dbReference type="Pfam" id="PF14520">
    <property type="entry name" value="HHH_5"/>
    <property type="match status" value="1"/>
</dbReference>
<keyword evidence="2" id="KW-0067">ATP-binding</keyword>
<proteinExistence type="inferred from homology"/>
<comment type="caution">
    <text evidence="5">The sequence shown here is derived from an EMBL/GenBank/DDBJ whole genome shotgun (WGS) entry which is preliminary data.</text>
</comment>
<dbReference type="EMBL" id="JALBUT010000003">
    <property type="protein sequence ID" value="MDX8415186.1"/>
    <property type="molecule type" value="Genomic_DNA"/>
</dbReference>
<name>A0ABU4WF46_9BACT</name>
<dbReference type="SMART" id="SM00382">
    <property type="entry name" value="AAA"/>
    <property type="match status" value="1"/>
</dbReference>
<feature type="domain" description="Helix-hairpin-helix DNA-binding motif class 1" evidence="3">
    <location>
        <begin position="192"/>
        <end position="211"/>
    </location>
</feature>
<dbReference type="PANTHER" id="PTHR43788">
    <property type="entry name" value="DNA2/NAM7 HELICASE FAMILY MEMBER"/>
    <property type="match status" value="1"/>
</dbReference>
<dbReference type="RefSeq" id="WP_370396634.1">
    <property type="nucleotide sequence ID" value="NZ_JALBUT010000003.1"/>
</dbReference>
<evidence type="ECO:0000313" key="6">
    <source>
        <dbReference type="Proteomes" id="UP001275932"/>
    </source>
</evidence>
<protein>
    <submittedName>
        <fullName evidence="5">ATP-dependent RecD-like DNA helicase</fullName>
    </submittedName>
</protein>
<feature type="domain" description="AAA+ ATPase" evidence="4">
    <location>
        <begin position="341"/>
        <end position="521"/>
    </location>
</feature>
<dbReference type="Gene3D" id="3.40.50.300">
    <property type="entry name" value="P-loop containing nucleotide triphosphate hydrolases"/>
    <property type="match status" value="2"/>
</dbReference>
<dbReference type="InterPro" id="IPR010994">
    <property type="entry name" value="RuvA_2-like"/>
</dbReference>